<protein>
    <submittedName>
        <fullName evidence="1">Uncharacterized protein</fullName>
    </submittedName>
</protein>
<keyword evidence="2" id="KW-1185">Reference proteome</keyword>
<comment type="caution">
    <text evidence="1">The sequence shown here is derived from an EMBL/GenBank/DDBJ whole genome shotgun (WGS) entry which is preliminary data.</text>
</comment>
<evidence type="ECO:0000313" key="2">
    <source>
        <dbReference type="Proteomes" id="UP000887013"/>
    </source>
</evidence>
<accession>A0A8X6URQ5</accession>
<reference evidence="1" key="1">
    <citation type="submission" date="2020-08" db="EMBL/GenBank/DDBJ databases">
        <title>Multicomponent nature underlies the extraordinary mechanical properties of spider dragline silk.</title>
        <authorList>
            <person name="Kono N."/>
            <person name="Nakamura H."/>
            <person name="Mori M."/>
            <person name="Yoshida Y."/>
            <person name="Ohtoshi R."/>
            <person name="Malay A.D."/>
            <person name="Moran D.A.P."/>
            <person name="Tomita M."/>
            <person name="Numata K."/>
            <person name="Arakawa K."/>
        </authorList>
    </citation>
    <scope>NUCLEOTIDE SEQUENCE</scope>
</reference>
<sequence>MDRARAPGFILRTLPAEERAKRRKERGPFIIQREKLLLGRLQESALCAEPPPAIEKPRRNTRTLNTYATKVQKKREGLHE</sequence>
<gene>
    <name evidence="1" type="ORF">NPIL_202661</name>
</gene>
<dbReference type="Proteomes" id="UP000887013">
    <property type="component" value="Unassembled WGS sequence"/>
</dbReference>
<organism evidence="1 2">
    <name type="scientific">Nephila pilipes</name>
    <name type="common">Giant wood spider</name>
    <name type="synonym">Nephila maculata</name>
    <dbReference type="NCBI Taxonomy" id="299642"/>
    <lineage>
        <taxon>Eukaryota</taxon>
        <taxon>Metazoa</taxon>
        <taxon>Ecdysozoa</taxon>
        <taxon>Arthropoda</taxon>
        <taxon>Chelicerata</taxon>
        <taxon>Arachnida</taxon>
        <taxon>Araneae</taxon>
        <taxon>Araneomorphae</taxon>
        <taxon>Entelegynae</taxon>
        <taxon>Araneoidea</taxon>
        <taxon>Nephilidae</taxon>
        <taxon>Nephila</taxon>
    </lineage>
</organism>
<proteinExistence type="predicted"/>
<dbReference type="AlphaFoldDB" id="A0A8X6URQ5"/>
<evidence type="ECO:0000313" key="1">
    <source>
        <dbReference type="EMBL" id="GFU57828.1"/>
    </source>
</evidence>
<dbReference type="EMBL" id="BMAW01039961">
    <property type="protein sequence ID" value="GFU57828.1"/>
    <property type="molecule type" value="Genomic_DNA"/>
</dbReference>
<name>A0A8X6URQ5_NEPPI</name>